<proteinExistence type="predicted"/>
<protein>
    <recommendedName>
        <fullName evidence="3">Pectate lyase superfamily protein domain-containing protein</fullName>
    </recommendedName>
</protein>
<dbReference type="AlphaFoldDB" id="A0A7X5ZWJ1"/>
<sequence length="429" mass="44617">MIVRAFDFYTGAQQAACLAGTGTGPADDVSVPLQAAIDHAKTLTTPHFILDPGRHFTGDNTIVFDLPDGATLTWLGRIASTATAKPAVVIGSEAGNRSNLSVSGVKIYRDTPSPDTSGAPGSGGGSTGVRLVNLVHSNLQVTSVLGFSIGLHCIGMGHGFAYNVVTFESLADNRTNHRLSQSGGGYCNENNFICGAYNHNSQYPAVSTTNLLVDNGETEAFALNNNVFLKPSFEDNASPAGGVVAATINGESNMLIQPRVENPGGQATYQIQFTANSRDCWILGAGFGLGQANISDLGGRNCYTTAEGQVLTRSTAPDPSKSVLTLRSTNSSAARALKIVDATGGEAGYIDCSGHIHMAVYFDASGNQLLSTRRHGWGAPSGPFQRGAFAPYVSSGNPTLAEVVTQLEKTSQTLAALIQDGVAQGWIGA</sequence>
<organism evidence="1 2">
    <name type="scientific">Sphingomonas leidyi</name>
    <dbReference type="NCBI Taxonomy" id="68569"/>
    <lineage>
        <taxon>Bacteria</taxon>
        <taxon>Pseudomonadati</taxon>
        <taxon>Pseudomonadota</taxon>
        <taxon>Alphaproteobacteria</taxon>
        <taxon>Sphingomonadales</taxon>
        <taxon>Sphingomonadaceae</taxon>
        <taxon>Sphingomonas</taxon>
    </lineage>
</organism>
<dbReference type="Gene3D" id="6.10.140.940">
    <property type="match status" value="1"/>
</dbReference>
<dbReference type="EMBL" id="JAASQV010000003">
    <property type="protein sequence ID" value="NIJ66285.1"/>
    <property type="molecule type" value="Genomic_DNA"/>
</dbReference>
<gene>
    <name evidence="1" type="ORF">FHR20_003258</name>
</gene>
<evidence type="ECO:0008006" key="3">
    <source>
        <dbReference type="Google" id="ProtNLM"/>
    </source>
</evidence>
<dbReference type="Proteomes" id="UP000564677">
    <property type="component" value="Unassembled WGS sequence"/>
</dbReference>
<reference evidence="1 2" key="1">
    <citation type="submission" date="2020-03" db="EMBL/GenBank/DDBJ databases">
        <title>Genomic Encyclopedia of Type Strains, Phase IV (KMG-IV): sequencing the most valuable type-strain genomes for metagenomic binning, comparative biology and taxonomic classification.</title>
        <authorList>
            <person name="Goeker M."/>
        </authorList>
    </citation>
    <scope>NUCLEOTIDE SEQUENCE [LARGE SCALE GENOMIC DNA]</scope>
    <source>
        <strain evidence="1 2">DSM 4733</strain>
    </source>
</reference>
<keyword evidence="2" id="KW-1185">Reference proteome</keyword>
<name>A0A7X5ZWJ1_9SPHN</name>
<evidence type="ECO:0000313" key="1">
    <source>
        <dbReference type="EMBL" id="NIJ66285.1"/>
    </source>
</evidence>
<evidence type="ECO:0000313" key="2">
    <source>
        <dbReference type="Proteomes" id="UP000564677"/>
    </source>
</evidence>
<dbReference type="RefSeq" id="WP_167300646.1">
    <property type="nucleotide sequence ID" value="NZ_JAASQV010000003.1"/>
</dbReference>
<comment type="caution">
    <text evidence="1">The sequence shown here is derived from an EMBL/GenBank/DDBJ whole genome shotgun (WGS) entry which is preliminary data.</text>
</comment>
<accession>A0A7X5ZWJ1</accession>